<dbReference type="RefSeq" id="WP_168058488.1">
    <property type="nucleotide sequence ID" value="NZ_VTOW01000001.1"/>
</dbReference>
<evidence type="ECO:0000256" key="1">
    <source>
        <dbReference type="SAM" id="MobiDB-lite"/>
    </source>
</evidence>
<evidence type="ECO:0000313" key="2">
    <source>
        <dbReference type="EMBL" id="NKE70223.1"/>
    </source>
</evidence>
<feature type="region of interest" description="Disordered" evidence="1">
    <location>
        <begin position="275"/>
        <end position="296"/>
    </location>
</feature>
<organism evidence="2 3">
    <name type="scientific">Candidatus Manganitrophus noduliformans</name>
    <dbReference type="NCBI Taxonomy" id="2606439"/>
    <lineage>
        <taxon>Bacteria</taxon>
        <taxon>Pseudomonadati</taxon>
        <taxon>Nitrospirota</taxon>
        <taxon>Nitrospiria</taxon>
        <taxon>Candidatus Troglogloeales</taxon>
        <taxon>Candidatus Manganitrophaceae</taxon>
        <taxon>Candidatus Manganitrophus</taxon>
    </lineage>
</organism>
<dbReference type="Proteomes" id="UP000534783">
    <property type="component" value="Unassembled WGS sequence"/>
</dbReference>
<sequence>MPGPWTDSMRPDRIQVELEAWLTGLCHDIRSECFGESGHRVETGKSISSRSCALIVTHPIECNALFCDVLPEIGRADKRLVEAVVAALQTLAWVKSYYTYDDQIERCQDLYEEYLHEAEKGSEDERYFQERLMWLQNGIPSAYRFLFRGKDKPVFPEFPPPSPEDSWLYGWRLWAEEVCQISAKWTRPIREEAESADRYDENFYPEYLTPILWSTSDLLVEAFEQEVQGLYENCLGSKSVFPIKSAQQVSEVLADLRNLGECFRLHLKACSLERPPIAPSNGRAPEEGENGTDTSS</sequence>
<name>A0A7X6IA68_9BACT</name>
<protein>
    <submittedName>
        <fullName evidence="2">Uncharacterized protein</fullName>
    </submittedName>
</protein>
<comment type="caution">
    <text evidence="2">The sequence shown here is derived from an EMBL/GenBank/DDBJ whole genome shotgun (WGS) entry which is preliminary data.</text>
</comment>
<reference evidence="2 3" key="1">
    <citation type="journal article" date="2020" name="Nature">
        <title>Bacterial chemolithoautotrophy via manganese oxidation.</title>
        <authorList>
            <person name="Yu H."/>
            <person name="Leadbetter J.R."/>
        </authorList>
    </citation>
    <scope>NUCLEOTIDE SEQUENCE [LARGE SCALE GENOMIC DNA]</scope>
    <source>
        <strain evidence="2 3">Mn-1</strain>
    </source>
</reference>
<dbReference type="EMBL" id="VTOW01000001">
    <property type="protein sequence ID" value="NKE70223.1"/>
    <property type="molecule type" value="Genomic_DNA"/>
</dbReference>
<keyword evidence="3" id="KW-1185">Reference proteome</keyword>
<evidence type="ECO:0000313" key="3">
    <source>
        <dbReference type="Proteomes" id="UP000534783"/>
    </source>
</evidence>
<accession>A0A7X6IA68</accession>
<proteinExistence type="predicted"/>
<gene>
    <name evidence="2" type="ORF">MNODULE_05625</name>
</gene>
<dbReference type="AlphaFoldDB" id="A0A7X6IA68"/>